<comment type="pathway">
    <text evidence="2 6">Cofactor biosynthesis; tetrahydrofolate biosynthesis; 2-amino-4-hydroxy-6-hydroxymethyl-7,8-dihydropteridine diphosphate from 7,8-dihydroneopterin triphosphate: step 3/4.</text>
</comment>
<dbReference type="SUPFAM" id="SSF55620">
    <property type="entry name" value="Tetrahydrobiopterin biosynthesis enzymes-like"/>
    <property type="match status" value="1"/>
</dbReference>
<evidence type="ECO:0000256" key="1">
    <source>
        <dbReference type="ARBA" id="ARBA00001353"/>
    </source>
</evidence>
<comment type="catalytic activity">
    <reaction evidence="1 6">
        <text>7,8-dihydroneopterin = 6-hydroxymethyl-7,8-dihydropterin + glycolaldehyde</text>
        <dbReference type="Rhea" id="RHEA:10540"/>
        <dbReference type="ChEBI" id="CHEBI:17001"/>
        <dbReference type="ChEBI" id="CHEBI:17071"/>
        <dbReference type="ChEBI" id="CHEBI:44841"/>
        <dbReference type="EC" id="4.1.2.25"/>
    </reaction>
</comment>
<comment type="similarity">
    <text evidence="3 6">Belongs to the DHNA family.</text>
</comment>
<dbReference type="OrthoDB" id="9803748at2"/>
<evidence type="ECO:0000256" key="2">
    <source>
        <dbReference type="ARBA" id="ARBA00005013"/>
    </source>
</evidence>
<keyword evidence="5 6" id="KW-0456">Lyase</keyword>
<dbReference type="GO" id="GO:0005737">
    <property type="term" value="C:cytoplasm"/>
    <property type="evidence" value="ECO:0007669"/>
    <property type="project" value="TreeGrafter"/>
</dbReference>
<dbReference type="NCBIfam" id="TIGR00525">
    <property type="entry name" value="folB"/>
    <property type="match status" value="1"/>
</dbReference>
<evidence type="ECO:0000313" key="8">
    <source>
        <dbReference type="EMBL" id="OIJ17523.1"/>
    </source>
</evidence>
<dbReference type="FunFam" id="3.30.1130.10:FF:000003">
    <property type="entry name" value="7,8-dihydroneopterin aldolase"/>
    <property type="match status" value="1"/>
</dbReference>
<comment type="caution">
    <text evidence="8">The sequence shown here is derived from an EMBL/GenBank/DDBJ whole genome shotgun (WGS) entry which is preliminary data.</text>
</comment>
<dbReference type="PANTHER" id="PTHR42844:SF1">
    <property type="entry name" value="DIHYDRONEOPTERIN ALDOLASE 1-RELATED"/>
    <property type="match status" value="1"/>
</dbReference>
<evidence type="ECO:0000256" key="3">
    <source>
        <dbReference type="ARBA" id="ARBA00005708"/>
    </source>
</evidence>
<dbReference type="PANTHER" id="PTHR42844">
    <property type="entry name" value="DIHYDRONEOPTERIN ALDOLASE 1-RELATED"/>
    <property type="match status" value="1"/>
</dbReference>
<dbReference type="Gene3D" id="3.30.1130.10">
    <property type="match status" value="1"/>
</dbReference>
<evidence type="ECO:0000313" key="9">
    <source>
        <dbReference type="Proteomes" id="UP000179524"/>
    </source>
</evidence>
<keyword evidence="4 6" id="KW-0289">Folate biosynthesis</keyword>
<protein>
    <recommendedName>
        <fullName evidence="6">7,8-dihydroneopterin aldolase</fullName>
        <ecNumber evidence="6">4.1.2.25</ecNumber>
    </recommendedName>
</protein>
<dbReference type="EC" id="4.1.2.25" evidence="6"/>
<proteinExistence type="inferred from homology"/>
<dbReference type="InterPro" id="IPR006156">
    <property type="entry name" value="Dihydroneopterin_aldolase"/>
</dbReference>
<feature type="domain" description="Dihydroneopterin aldolase/epimerase" evidence="7">
    <location>
        <begin position="4"/>
        <end position="117"/>
    </location>
</feature>
<keyword evidence="9" id="KW-1185">Reference proteome</keyword>
<dbReference type="GO" id="GO:0046656">
    <property type="term" value="P:folic acid biosynthetic process"/>
    <property type="evidence" value="ECO:0007669"/>
    <property type="project" value="UniProtKB-UniRule"/>
</dbReference>
<dbReference type="Pfam" id="PF02152">
    <property type="entry name" value="FolB"/>
    <property type="match status" value="1"/>
</dbReference>
<comment type="function">
    <text evidence="6">Catalyzes the conversion of 7,8-dihydroneopterin to 6-hydroxymethyl-7,8-dihydropterin.</text>
</comment>
<dbReference type="Proteomes" id="UP000179524">
    <property type="component" value="Unassembled WGS sequence"/>
</dbReference>
<dbReference type="GO" id="GO:0004150">
    <property type="term" value="F:dihydroneopterin aldolase activity"/>
    <property type="evidence" value="ECO:0007669"/>
    <property type="project" value="UniProtKB-UniRule"/>
</dbReference>
<dbReference type="SMART" id="SM00905">
    <property type="entry name" value="FolB"/>
    <property type="match status" value="1"/>
</dbReference>
<dbReference type="NCBIfam" id="TIGR00526">
    <property type="entry name" value="folB_dom"/>
    <property type="match status" value="1"/>
</dbReference>
<dbReference type="UniPathway" id="UPA00077">
    <property type="reaction ID" value="UER00154"/>
</dbReference>
<evidence type="ECO:0000256" key="5">
    <source>
        <dbReference type="ARBA" id="ARBA00023239"/>
    </source>
</evidence>
<evidence type="ECO:0000256" key="6">
    <source>
        <dbReference type="RuleBase" id="RU362079"/>
    </source>
</evidence>
<evidence type="ECO:0000259" key="7">
    <source>
        <dbReference type="SMART" id="SM00905"/>
    </source>
</evidence>
<accession>A0A1S2LZ79</accession>
<organism evidence="8 9">
    <name type="scientific">Anaerobacillus alkalilacustris</name>
    <dbReference type="NCBI Taxonomy" id="393763"/>
    <lineage>
        <taxon>Bacteria</taxon>
        <taxon>Bacillati</taxon>
        <taxon>Bacillota</taxon>
        <taxon>Bacilli</taxon>
        <taxon>Bacillales</taxon>
        <taxon>Bacillaceae</taxon>
        <taxon>Anaerobacillus</taxon>
    </lineage>
</organism>
<dbReference type="InterPro" id="IPR006157">
    <property type="entry name" value="FolB_dom"/>
</dbReference>
<evidence type="ECO:0000256" key="4">
    <source>
        <dbReference type="ARBA" id="ARBA00022909"/>
    </source>
</evidence>
<gene>
    <name evidence="8" type="ORF">BKP37_03265</name>
</gene>
<dbReference type="RefSeq" id="WP_071308248.1">
    <property type="nucleotide sequence ID" value="NZ_MLQR01000001.1"/>
</dbReference>
<dbReference type="CDD" id="cd00534">
    <property type="entry name" value="DHNA_DHNTPE"/>
    <property type="match status" value="1"/>
</dbReference>
<reference evidence="8 9" key="1">
    <citation type="submission" date="2016-10" db="EMBL/GenBank/DDBJ databases">
        <title>Draft genome sequences of four alkaliphilic bacteria belonging to the Anaerobacillus genus.</title>
        <authorList>
            <person name="Bassil N.M."/>
            <person name="Lloyd J.R."/>
        </authorList>
    </citation>
    <scope>NUCLEOTIDE SEQUENCE [LARGE SCALE GENOMIC DNA]</scope>
    <source>
        <strain evidence="8 9">DSM 18345</strain>
    </source>
</reference>
<name>A0A1S2LZ79_9BACI</name>
<dbReference type="AlphaFoldDB" id="A0A1S2LZ79"/>
<dbReference type="EMBL" id="MLQR01000001">
    <property type="protein sequence ID" value="OIJ17523.1"/>
    <property type="molecule type" value="Genomic_DNA"/>
</dbReference>
<dbReference type="GO" id="GO:0046654">
    <property type="term" value="P:tetrahydrofolate biosynthetic process"/>
    <property type="evidence" value="ECO:0007669"/>
    <property type="project" value="UniProtKB-UniRule"/>
</dbReference>
<dbReference type="InterPro" id="IPR043133">
    <property type="entry name" value="GTP-CH-I_C/QueF"/>
</dbReference>
<sequence length="121" mass="13587">MDKIYINQMEFYGYHGVLPEETKLGQKFIVDLTIELDLNEAGLTDNLVNTVNYAEVYQIVKGILEGPPFKLIEAIAERVAEKVLGQFSVVDRCTVKVIKPNPPIVGHYHSVAVEINRGKND</sequence>